<proteinExistence type="predicted"/>
<name>A0A7W2FCC7_9BURK</name>
<evidence type="ECO:0000313" key="1">
    <source>
        <dbReference type="EMBL" id="MBA5689156.1"/>
    </source>
</evidence>
<dbReference type="Proteomes" id="UP000573499">
    <property type="component" value="Unassembled WGS sequence"/>
</dbReference>
<organism evidence="1 2">
    <name type="scientific">Rugamonas apoptosis</name>
    <dbReference type="NCBI Taxonomy" id="2758570"/>
    <lineage>
        <taxon>Bacteria</taxon>
        <taxon>Pseudomonadati</taxon>
        <taxon>Pseudomonadota</taxon>
        <taxon>Betaproteobacteria</taxon>
        <taxon>Burkholderiales</taxon>
        <taxon>Oxalobacteraceae</taxon>
        <taxon>Telluria group</taxon>
        <taxon>Rugamonas</taxon>
    </lineage>
</organism>
<protein>
    <submittedName>
        <fullName evidence="1">Uncharacterized protein</fullName>
    </submittedName>
</protein>
<gene>
    <name evidence="1" type="ORF">H3H39_19110</name>
</gene>
<dbReference type="AlphaFoldDB" id="A0A7W2FCC7"/>
<dbReference type="RefSeq" id="WP_182155442.1">
    <property type="nucleotide sequence ID" value="NZ_JACEZU010000009.1"/>
</dbReference>
<comment type="caution">
    <text evidence="1">The sequence shown here is derived from an EMBL/GenBank/DDBJ whole genome shotgun (WGS) entry which is preliminary data.</text>
</comment>
<evidence type="ECO:0000313" key="2">
    <source>
        <dbReference type="Proteomes" id="UP000573499"/>
    </source>
</evidence>
<sequence>MDFEKYNRLIAAINDQLETIADMTQAQALTGCANEDNPLFKAAMREHKRLTDAAAKLNDQALRALGINQ</sequence>
<keyword evidence="2" id="KW-1185">Reference proteome</keyword>
<accession>A0A7W2FCC7</accession>
<dbReference type="EMBL" id="JACEZU010000009">
    <property type="protein sequence ID" value="MBA5689156.1"/>
    <property type="molecule type" value="Genomic_DNA"/>
</dbReference>
<reference evidence="1 2" key="1">
    <citation type="submission" date="2020-07" db="EMBL/GenBank/DDBJ databases">
        <title>Novel species isolated from subtropical streams in China.</title>
        <authorList>
            <person name="Lu H."/>
        </authorList>
    </citation>
    <scope>NUCLEOTIDE SEQUENCE [LARGE SCALE GENOMIC DNA]</scope>
    <source>
        <strain evidence="1 2">LX47W</strain>
    </source>
</reference>